<dbReference type="Gene3D" id="1.10.3720.10">
    <property type="entry name" value="MetI-like"/>
    <property type="match status" value="1"/>
</dbReference>
<protein>
    <submittedName>
        <fullName evidence="9">Multiple sugar transport system permease protein</fullName>
    </submittedName>
</protein>
<dbReference type="OrthoDB" id="5174895at2"/>
<evidence type="ECO:0000259" key="8">
    <source>
        <dbReference type="PROSITE" id="PS50928"/>
    </source>
</evidence>
<feature type="transmembrane region" description="Helical" evidence="7">
    <location>
        <begin position="210"/>
        <end position="231"/>
    </location>
</feature>
<organism evidence="9 10">
    <name type="scientific">Hydrogenispora ethanolica</name>
    <dbReference type="NCBI Taxonomy" id="1082276"/>
    <lineage>
        <taxon>Bacteria</taxon>
        <taxon>Bacillati</taxon>
        <taxon>Bacillota</taxon>
        <taxon>Hydrogenispora</taxon>
    </lineage>
</organism>
<evidence type="ECO:0000256" key="4">
    <source>
        <dbReference type="ARBA" id="ARBA00022692"/>
    </source>
</evidence>
<evidence type="ECO:0000256" key="1">
    <source>
        <dbReference type="ARBA" id="ARBA00004651"/>
    </source>
</evidence>
<dbReference type="RefSeq" id="WP_132014641.1">
    <property type="nucleotide sequence ID" value="NZ_SLUN01000014.1"/>
</dbReference>
<comment type="caution">
    <text evidence="9">The sequence shown here is derived from an EMBL/GenBank/DDBJ whole genome shotgun (WGS) entry which is preliminary data.</text>
</comment>
<evidence type="ECO:0000256" key="2">
    <source>
        <dbReference type="ARBA" id="ARBA00022448"/>
    </source>
</evidence>
<comment type="subcellular location">
    <subcellularLocation>
        <location evidence="1 7">Cell membrane</location>
        <topology evidence="1 7">Multi-pass membrane protein</topology>
    </subcellularLocation>
</comment>
<keyword evidence="4 7" id="KW-0812">Transmembrane</keyword>
<gene>
    <name evidence="9" type="ORF">EDC14_101473</name>
</gene>
<dbReference type="Proteomes" id="UP000295008">
    <property type="component" value="Unassembled WGS sequence"/>
</dbReference>
<evidence type="ECO:0000256" key="3">
    <source>
        <dbReference type="ARBA" id="ARBA00022475"/>
    </source>
</evidence>
<reference evidence="9 10" key="1">
    <citation type="submission" date="2019-03" db="EMBL/GenBank/DDBJ databases">
        <title>Genomic Encyclopedia of Type Strains, Phase IV (KMG-IV): sequencing the most valuable type-strain genomes for metagenomic binning, comparative biology and taxonomic classification.</title>
        <authorList>
            <person name="Goeker M."/>
        </authorList>
    </citation>
    <scope>NUCLEOTIDE SEQUENCE [LARGE SCALE GENOMIC DNA]</scope>
    <source>
        <strain evidence="9 10">LX-B</strain>
    </source>
</reference>
<dbReference type="InterPro" id="IPR000515">
    <property type="entry name" value="MetI-like"/>
</dbReference>
<dbReference type="GO" id="GO:0055085">
    <property type="term" value="P:transmembrane transport"/>
    <property type="evidence" value="ECO:0007669"/>
    <property type="project" value="InterPro"/>
</dbReference>
<keyword evidence="2 7" id="KW-0813">Transport</keyword>
<feature type="transmembrane region" description="Helical" evidence="7">
    <location>
        <begin position="114"/>
        <end position="135"/>
    </location>
</feature>
<keyword evidence="3" id="KW-1003">Cell membrane</keyword>
<dbReference type="GO" id="GO:0005886">
    <property type="term" value="C:plasma membrane"/>
    <property type="evidence" value="ECO:0007669"/>
    <property type="project" value="UniProtKB-SubCell"/>
</dbReference>
<keyword evidence="6 7" id="KW-0472">Membrane</keyword>
<name>A0A4R1RMG8_HYDET</name>
<feature type="transmembrane region" description="Helical" evidence="7">
    <location>
        <begin position="16"/>
        <end position="43"/>
    </location>
</feature>
<sequence>MTQSLFYKQHQRRINLWCWAFLAPTLVLYILFQGWPIIASWYYAMLDWSGMSSHINFVGLKNFQEVAADRYFWNAYLNSFKFTAGVVPLQLVSALLIALILNNVRLKGRNIYRTVFFLPVVTVASIVGIIMIFIWGPNGPVNGVLQSLQILKTPLNWLGDINLAMGTVIVIFTWKNMGTNMIYWLAGLQSVPQELYEAARVDGANSFNTFRFVTLPLIMPIGIVIALLNVVGSLKVFDIIKTMTEGGPFFATDVVATYIYRYAFSSELGLPRLGYASAAGIFFGLTIIVIAVLQALITKGLKRRQADFE</sequence>
<dbReference type="InterPro" id="IPR035906">
    <property type="entry name" value="MetI-like_sf"/>
</dbReference>
<dbReference type="SUPFAM" id="SSF161098">
    <property type="entry name" value="MetI-like"/>
    <property type="match status" value="1"/>
</dbReference>
<dbReference type="InterPro" id="IPR050809">
    <property type="entry name" value="UgpAE/MalFG_permease"/>
</dbReference>
<accession>A0A4R1RMG8</accession>
<dbReference type="PANTHER" id="PTHR43227">
    <property type="entry name" value="BLL4140 PROTEIN"/>
    <property type="match status" value="1"/>
</dbReference>
<proteinExistence type="inferred from homology"/>
<dbReference type="EMBL" id="SLUN01000014">
    <property type="protein sequence ID" value="TCL67384.1"/>
    <property type="molecule type" value="Genomic_DNA"/>
</dbReference>
<dbReference type="PANTHER" id="PTHR43227:SF11">
    <property type="entry name" value="BLL4140 PROTEIN"/>
    <property type="match status" value="1"/>
</dbReference>
<comment type="similarity">
    <text evidence="7">Belongs to the binding-protein-dependent transport system permease family.</text>
</comment>
<evidence type="ECO:0000256" key="5">
    <source>
        <dbReference type="ARBA" id="ARBA00022989"/>
    </source>
</evidence>
<dbReference type="Pfam" id="PF00528">
    <property type="entry name" value="BPD_transp_1"/>
    <property type="match status" value="1"/>
</dbReference>
<feature type="transmembrane region" description="Helical" evidence="7">
    <location>
        <begin position="275"/>
        <end position="297"/>
    </location>
</feature>
<dbReference type="PROSITE" id="PS50928">
    <property type="entry name" value="ABC_TM1"/>
    <property type="match status" value="1"/>
</dbReference>
<dbReference type="AlphaFoldDB" id="A0A4R1RMG8"/>
<keyword evidence="9" id="KW-0762">Sugar transport</keyword>
<evidence type="ECO:0000256" key="7">
    <source>
        <dbReference type="RuleBase" id="RU363032"/>
    </source>
</evidence>
<keyword evidence="5 7" id="KW-1133">Transmembrane helix</keyword>
<evidence type="ECO:0000256" key="6">
    <source>
        <dbReference type="ARBA" id="ARBA00023136"/>
    </source>
</evidence>
<evidence type="ECO:0000313" key="10">
    <source>
        <dbReference type="Proteomes" id="UP000295008"/>
    </source>
</evidence>
<feature type="domain" description="ABC transmembrane type-1" evidence="8">
    <location>
        <begin position="76"/>
        <end position="294"/>
    </location>
</feature>
<keyword evidence="10" id="KW-1185">Reference proteome</keyword>
<feature type="transmembrane region" description="Helical" evidence="7">
    <location>
        <begin position="155"/>
        <end position="174"/>
    </location>
</feature>
<dbReference type="CDD" id="cd06261">
    <property type="entry name" value="TM_PBP2"/>
    <property type="match status" value="1"/>
</dbReference>
<feature type="transmembrane region" description="Helical" evidence="7">
    <location>
        <begin position="82"/>
        <end position="102"/>
    </location>
</feature>
<evidence type="ECO:0000313" key="9">
    <source>
        <dbReference type="EMBL" id="TCL67384.1"/>
    </source>
</evidence>